<dbReference type="HOGENOM" id="CLU_939606_0_0_10"/>
<reference evidence="1 2" key="1">
    <citation type="submission" date="2011-12" db="EMBL/GenBank/DDBJ databases">
        <title>The Genome Sequence of Prevotella micans F0438.</title>
        <authorList>
            <consortium name="The Broad Institute Genome Sequencing Platform"/>
            <person name="Earl A."/>
            <person name="Ward D."/>
            <person name="Feldgarden M."/>
            <person name="Gevers D."/>
            <person name="Izard J."/>
            <person name="Baranova O.V."/>
            <person name="Blanton J.M."/>
            <person name="Wade W.G."/>
            <person name="Dewhirst F.E."/>
            <person name="Young S.K."/>
            <person name="Zeng Q."/>
            <person name="Gargeya S."/>
            <person name="Fitzgerald M."/>
            <person name="Haas B."/>
            <person name="Abouelleil A."/>
            <person name="Alvarado L."/>
            <person name="Arachchi H.M."/>
            <person name="Berlin A."/>
            <person name="Chapman S.B."/>
            <person name="Gearin G."/>
            <person name="Goldberg J."/>
            <person name="Griggs A."/>
            <person name="Gujja S."/>
            <person name="Hansen M."/>
            <person name="Heiman D."/>
            <person name="Howarth C."/>
            <person name="Larimer J."/>
            <person name="Lui A."/>
            <person name="MacDonald P.J.P."/>
            <person name="McCowen C."/>
            <person name="Montmayeur A."/>
            <person name="Murphy C."/>
            <person name="Neiman D."/>
            <person name="Pearson M."/>
            <person name="Priest M."/>
            <person name="Roberts A."/>
            <person name="Saif S."/>
            <person name="Shea T."/>
            <person name="Sisk P."/>
            <person name="Stolte C."/>
            <person name="Sykes S."/>
            <person name="Wortman J."/>
            <person name="Nusbaum C."/>
            <person name="Birren B."/>
        </authorList>
    </citation>
    <scope>NUCLEOTIDE SEQUENCE [LARGE SCALE GENOMIC DNA]</scope>
    <source>
        <strain evidence="1 2">F0438</strain>
    </source>
</reference>
<comment type="caution">
    <text evidence="1">The sequence shown here is derived from an EMBL/GenBank/DDBJ whole genome shotgun (WGS) entry which is preliminary data.</text>
</comment>
<keyword evidence="2" id="KW-1185">Reference proteome</keyword>
<proteinExistence type="predicted"/>
<dbReference type="Proteomes" id="UP000016023">
    <property type="component" value="Unassembled WGS sequence"/>
</dbReference>
<dbReference type="RefSeq" id="WP_006952439.1">
    <property type="nucleotide sequence ID" value="NZ_JH594522.1"/>
</dbReference>
<dbReference type="EMBL" id="AGWK01000032">
    <property type="protein sequence ID" value="EHO70648.1"/>
    <property type="molecule type" value="Genomic_DNA"/>
</dbReference>
<sequence>MSLTLGSPDFYSVRMSLTLGSPDFYSVGMSITFGSPAFCGVRMSLTLGSPDFYGVRMSITLGSPAFYDVRMSITLGSPDFYDVRMSITLGSPDFYDVGMTITFGHAGIYSVETTGTFGHGEIYSVGKGIIDVGMVLHIDKTDITIVTTVLHLAKRDFIGVAPYPMPTRAFRPHVGTDPVSVRINANSVYRPHDIFGSIGPYIHPDLPNRADRHGVCPYLRATGRENIMLQIHIGVAVDIFIVIPVVFGGTTLTGKDGGTEEIFFFNFDYLAPRGNISSLFAEKLLNRLIVFFIHTL</sequence>
<organism evidence="1 2">
    <name type="scientific">Prevotella micans F0438</name>
    <dbReference type="NCBI Taxonomy" id="883158"/>
    <lineage>
        <taxon>Bacteria</taxon>
        <taxon>Pseudomonadati</taxon>
        <taxon>Bacteroidota</taxon>
        <taxon>Bacteroidia</taxon>
        <taxon>Bacteroidales</taxon>
        <taxon>Prevotellaceae</taxon>
        <taxon>Prevotella</taxon>
    </lineage>
</organism>
<name>H1Q2K9_9BACT</name>
<gene>
    <name evidence="1" type="ORF">HMPREF9140_01147</name>
</gene>
<evidence type="ECO:0000313" key="2">
    <source>
        <dbReference type="Proteomes" id="UP000016023"/>
    </source>
</evidence>
<accession>H1Q2K9</accession>
<dbReference type="STRING" id="883158.HMPREF9140_01147"/>
<evidence type="ECO:0000313" key="1">
    <source>
        <dbReference type="EMBL" id="EHO70648.1"/>
    </source>
</evidence>
<dbReference type="AlphaFoldDB" id="H1Q2K9"/>
<protein>
    <submittedName>
        <fullName evidence="1">Uncharacterized protein</fullName>
    </submittedName>
</protein>